<dbReference type="SUPFAM" id="SSF48208">
    <property type="entry name" value="Six-hairpin glycosidases"/>
    <property type="match status" value="1"/>
</dbReference>
<protein>
    <submittedName>
        <fullName evidence="1">Glycogen debranching enzyme</fullName>
    </submittedName>
</protein>
<dbReference type="AlphaFoldDB" id="A0A075MTY6"/>
<dbReference type="STRING" id="1459636.NTE_03092"/>
<sequence length="462" mass="51685">MGDVTVPPPVDGLWHSFSANAGAFVESTEQFVQEGVNPGGYYKAVWCRDASYILKDWFLSGRFEDVMHELLFIWSHQVTAGGEKVIYGRGSPEMRYISQVADPETHKKFEGALPSTIFRGFSEIYGRNPDIDSTALMISTTAWIFNVYLKSGMVIPAPSSPSHGNIELKMSSLVSSPSIVMEYVVPRMLMAMDYLASRDIDGDGLLEQGHNEDWMDTVLRSGKIVYSQACWILALSNLSSLLLELDRKDEAKRAMSMAYRTIKAVESRLWSEKDGVYIDYLQDSGGDGDGQHGTLTQDIALYLVAVTENTTQDILGSGQIREEPAQDEKARPEFGSRAGRALDTLRARIWKDKWPLVTESALERTGPWILNPNQYHNHTFWPWTTGIEMLARSRFSRVHECHELLSMLASNDCQSNKRAFYEWVNPVTNTGSGAHPFRTGISAIRIAIADILGQMGKPSLTH</sequence>
<dbReference type="InterPro" id="IPR008928">
    <property type="entry name" value="6-hairpin_glycosidase_sf"/>
</dbReference>
<dbReference type="InterPro" id="IPR012341">
    <property type="entry name" value="6hp_glycosidase-like_sf"/>
</dbReference>
<dbReference type="KEGG" id="nev:NTE_03092"/>
<name>A0A075MTY6_9ARCH</name>
<dbReference type="Proteomes" id="UP000028194">
    <property type="component" value="Chromosome"/>
</dbReference>
<dbReference type="GeneID" id="41598753"/>
<dbReference type="GO" id="GO:0005975">
    <property type="term" value="P:carbohydrate metabolic process"/>
    <property type="evidence" value="ECO:0007669"/>
    <property type="project" value="InterPro"/>
</dbReference>
<dbReference type="EMBL" id="CP007174">
    <property type="protein sequence ID" value="AIF85126.1"/>
    <property type="molecule type" value="Genomic_DNA"/>
</dbReference>
<evidence type="ECO:0000313" key="2">
    <source>
        <dbReference type="Proteomes" id="UP000028194"/>
    </source>
</evidence>
<dbReference type="HOGENOM" id="CLU_591361_0_0_2"/>
<proteinExistence type="predicted"/>
<dbReference type="Gene3D" id="1.50.10.10">
    <property type="match status" value="1"/>
</dbReference>
<dbReference type="RefSeq" id="WP_226987035.1">
    <property type="nucleotide sequence ID" value="NZ_CP007174.1"/>
</dbReference>
<reference evidence="1 2" key="1">
    <citation type="journal article" date="2014" name="PLoS ONE">
        <title>Genome Sequence of Candidatus Nitrososphaera evergladensis from Group I.1b Enriched from Everglades Soil Reveals Novel Genomic Features of the Ammonia-Oxidizing Archaea.</title>
        <authorList>
            <person name="Zhalnina K.V."/>
            <person name="Dias R."/>
            <person name="Leonard M.T."/>
            <person name="Dorr de Quadros P."/>
            <person name="Camargo F.A."/>
            <person name="Drew J.C."/>
            <person name="Farmerie W.G."/>
            <person name="Daroub S.H."/>
            <person name="Triplett E.W."/>
        </authorList>
    </citation>
    <scope>NUCLEOTIDE SEQUENCE [LARGE SCALE GENOMIC DNA]</scope>
    <source>
        <strain evidence="1 2">SR1</strain>
    </source>
</reference>
<accession>A0A075MTY6</accession>
<keyword evidence="2" id="KW-1185">Reference proteome</keyword>
<evidence type="ECO:0000313" key="1">
    <source>
        <dbReference type="EMBL" id="AIF85126.1"/>
    </source>
</evidence>
<gene>
    <name evidence="1" type="ORF">NTE_03092</name>
</gene>
<dbReference type="eggNOG" id="arCOG03287">
    <property type="taxonomic scope" value="Archaea"/>
</dbReference>
<organism evidence="1 2">
    <name type="scientific">Candidatus Nitrososphaera evergladensis SR1</name>
    <dbReference type="NCBI Taxonomy" id="1459636"/>
    <lineage>
        <taxon>Archaea</taxon>
        <taxon>Nitrososphaerota</taxon>
        <taxon>Nitrososphaeria</taxon>
        <taxon>Nitrososphaerales</taxon>
        <taxon>Nitrososphaeraceae</taxon>
        <taxon>Nitrososphaera</taxon>
    </lineage>
</organism>